<proteinExistence type="predicted"/>
<gene>
    <name evidence="1" type="ORF">O3W52_25995</name>
</gene>
<organism evidence="1 2">
    <name type="scientific">Sinorhizobium psoraleae</name>
    <dbReference type="NCBI Taxonomy" id="520838"/>
    <lineage>
        <taxon>Bacteria</taxon>
        <taxon>Pseudomonadati</taxon>
        <taxon>Pseudomonadota</taxon>
        <taxon>Alphaproteobacteria</taxon>
        <taxon>Hyphomicrobiales</taxon>
        <taxon>Rhizobiaceae</taxon>
        <taxon>Sinorhizobium/Ensifer group</taxon>
        <taxon>Sinorhizobium</taxon>
    </lineage>
</organism>
<comment type="caution">
    <text evidence="1">The sequence shown here is derived from an EMBL/GenBank/DDBJ whole genome shotgun (WGS) entry which is preliminary data.</text>
</comment>
<protein>
    <submittedName>
        <fullName evidence="1">Uncharacterized protein</fullName>
    </submittedName>
</protein>
<dbReference type="Proteomes" id="UP001079430">
    <property type="component" value="Unassembled WGS sequence"/>
</dbReference>
<keyword evidence="2" id="KW-1185">Reference proteome</keyword>
<dbReference type="EMBL" id="JAPVOI010000005">
    <property type="protein sequence ID" value="MCZ4093323.1"/>
    <property type="molecule type" value="Genomic_DNA"/>
</dbReference>
<name>A0ABT4KMX6_9HYPH</name>
<accession>A0ABT4KMX6</accession>
<evidence type="ECO:0000313" key="1">
    <source>
        <dbReference type="EMBL" id="MCZ4093323.1"/>
    </source>
</evidence>
<reference evidence="1" key="1">
    <citation type="submission" date="2022-10" db="EMBL/GenBank/DDBJ databases">
        <title>Whole genome sequencing of three plant growth promoting bacteria isolated from Vachellia tortilis subsp. raddiana in Morocco.</title>
        <authorList>
            <person name="Hnini M."/>
            <person name="Zouagui R."/>
            <person name="Zouagui H."/>
            <person name="Chemao Elfihri M.-W."/>
            <person name="Ibrahimi A."/>
            <person name="Sbabou L."/>
            <person name="Aurag J."/>
        </authorList>
    </citation>
    <scope>NUCLEOTIDE SEQUENCE</scope>
    <source>
        <strain evidence="1">LMR678</strain>
    </source>
</reference>
<dbReference type="RefSeq" id="WP_269285076.1">
    <property type="nucleotide sequence ID" value="NZ_JAPVOI010000005.1"/>
</dbReference>
<evidence type="ECO:0000313" key="2">
    <source>
        <dbReference type="Proteomes" id="UP001079430"/>
    </source>
</evidence>
<sequence>MIILFSFDAPDCRPIIPDERIRVVIAAPINAIECRLRGDLTNESFLAAAKKIFAGMAHVTNSMRVE</sequence>